<comment type="caution">
    <text evidence="2">The sequence shown here is derived from an EMBL/GenBank/DDBJ whole genome shotgun (WGS) entry which is preliminary data.</text>
</comment>
<dbReference type="GO" id="GO:0005737">
    <property type="term" value="C:cytoplasm"/>
    <property type="evidence" value="ECO:0007669"/>
    <property type="project" value="TreeGrafter"/>
</dbReference>
<dbReference type="Pfam" id="PF02423">
    <property type="entry name" value="OCD_Mu_crystall"/>
    <property type="match status" value="1"/>
</dbReference>
<reference evidence="2 4" key="1">
    <citation type="journal article" date="2015" name="Genome Announc.">
        <title>Draft Genome Sequence of a Heterotrophic Facultative Anaerobic Thermophilic Bacterium, Ardenticatena maritima Strain 110ST.</title>
        <authorList>
            <person name="Kawaichi S."/>
            <person name="Yoshida T."/>
            <person name="Sako Y."/>
            <person name="Nakamura R."/>
        </authorList>
    </citation>
    <scope>NUCLEOTIDE SEQUENCE [LARGE SCALE GENOMIC DNA]</scope>
    <source>
        <strain evidence="2 4">110S</strain>
    </source>
</reference>
<keyword evidence="2" id="KW-0456">Lyase</keyword>
<evidence type="ECO:0000256" key="1">
    <source>
        <dbReference type="ARBA" id="ARBA00008903"/>
    </source>
</evidence>
<dbReference type="PANTHER" id="PTHR13812:SF19">
    <property type="entry name" value="KETIMINE REDUCTASE MU-CRYSTALLIN"/>
    <property type="match status" value="1"/>
</dbReference>
<reference evidence="4" key="3">
    <citation type="submission" date="2015-08" db="EMBL/GenBank/DDBJ databases">
        <title>Draft Genome Sequence of a Heterotrophic Facultative Anaerobic Bacterium Ardenticatena maritima Strain 110S.</title>
        <authorList>
            <person name="Kawaichi S."/>
            <person name="Yoshida T."/>
            <person name="Sako Y."/>
            <person name="Nakamura R."/>
        </authorList>
    </citation>
    <scope>NUCLEOTIDE SEQUENCE [LARGE SCALE GENOMIC DNA]</scope>
    <source>
        <strain evidence="4">110S</strain>
    </source>
</reference>
<dbReference type="InterPro" id="IPR036291">
    <property type="entry name" value="NAD(P)-bd_dom_sf"/>
</dbReference>
<dbReference type="PANTHER" id="PTHR13812">
    <property type="entry name" value="KETIMINE REDUCTASE MU-CRYSTALLIN"/>
    <property type="match status" value="1"/>
</dbReference>
<dbReference type="EMBL" id="LGKN01000003">
    <property type="protein sequence ID" value="KPL89647.1"/>
    <property type="molecule type" value="Genomic_DNA"/>
</dbReference>
<comment type="similarity">
    <text evidence="1">Belongs to the ornithine cyclodeaminase/mu-crystallin family.</text>
</comment>
<dbReference type="Proteomes" id="UP000050502">
    <property type="component" value="Unassembled WGS sequence"/>
</dbReference>
<proteinExistence type="inferred from homology"/>
<dbReference type="RefSeq" id="WP_054492918.1">
    <property type="nucleotide sequence ID" value="NZ_BBZA01000108.1"/>
</dbReference>
<evidence type="ECO:0000313" key="3">
    <source>
        <dbReference type="EMBL" id="KPL89647.1"/>
    </source>
</evidence>
<reference evidence="3 5" key="2">
    <citation type="submission" date="2015-07" db="EMBL/GenBank/DDBJ databases">
        <title>Whole genome sequence of Ardenticatena maritima DSM 23922.</title>
        <authorList>
            <person name="Hemp J."/>
            <person name="Ward L.M."/>
            <person name="Pace L.A."/>
            <person name="Fischer W.W."/>
        </authorList>
    </citation>
    <scope>NUCLEOTIDE SEQUENCE [LARGE SCALE GENOMIC DNA]</scope>
    <source>
        <strain evidence="3 5">110S</strain>
    </source>
</reference>
<evidence type="ECO:0000313" key="4">
    <source>
        <dbReference type="Proteomes" id="UP000037784"/>
    </source>
</evidence>
<dbReference type="GO" id="GO:0019752">
    <property type="term" value="P:carboxylic acid metabolic process"/>
    <property type="evidence" value="ECO:0007669"/>
    <property type="project" value="UniProtKB-ARBA"/>
</dbReference>
<dbReference type="EMBL" id="BBZA01000108">
    <property type="protein sequence ID" value="GAP63048.1"/>
    <property type="molecule type" value="Genomic_DNA"/>
</dbReference>
<dbReference type="PIRSF" id="PIRSF001439">
    <property type="entry name" value="CryM"/>
    <property type="match status" value="1"/>
</dbReference>
<dbReference type="SUPFAM" id="SSF51735">
    <property type="entry name" value="NAD(P)-binding Rossmann-fold domains"/>
    <property type="match status" value="1"/>
</dbReference>
<evidence type="ECO:0000313" key="2">
    <source>
        <dbReference type="EMBL" id="GAP63048.1"/>
    </source>
</evidence>
<name>A0A0M9UCK3_9CHLR</name>
<dbReference type="InParanoid" id="A0A0M9UCK3"/>
<dbReference type="InterPro" id="IPR023401">
    <property type="entry name" value="ODC_N"/>
</dbReference>
<dbReference type="InterPro" id="IPR003462">
    <property type="entry name" value="ODC_Mu_crystall"/>
</dbReference>
<evidence type="ECO:0000313" key="5">
    <source>
        <dbReference type="Proteomes" id="UP000050502"/>
    </source>
</evidence>
<dbReference type="OrthoDB" id="9792005at2"/>
<dbReference type="Gene3D" id="3.40.50.720">
    <property type="entry name" value="NAD(P)-binding Rossmann-like Domain"/>
    <property type="match status" value="1"/>
</dbReference>
<dbReference type="EC" id="4.3.1.12" evidence="2"/>
<dbReference type="Gene3D" id="3.30.1780.10">
    <property type="entry name" value="ornithine cyclodeaminase, domain 1"/>
    <property type="match status" value="1"/>
</dbReference>
<dbReference type="STRING" id="872965.SE16_04375"/>
<dbReference type="Proteomes" id="UP000037784">
    <property type="component" value="Unassembled WGS sequence"/>
</dbReference>
<gene>
    <name evidence="2" type="ORF">ARMA_1471</name>
    <name evidence="3" type="ORF">SE16_04375</name>
</gene>
<dbReference type="FunFam" id="3.40.50.720:FF:000311">
    <property type="entry name" value="Ornithine cyclodeaminase"/>
    <property type="match status" value="1"/>
</dbReference>
<dbReference type="GO" id="GO:0016491">
    <property type="term" value="F:oxidoreductase activity"/>
    <property type="evidence" value="ECO:0007669"/>
    <property type="project" value="UniProtKB-ARBA"/>
</dbReference>
<protein>
    <submittedName>
        <fullName evidence="2">Ornithine cyclodeaminase</fullName>
        <ecNumber evidence="2">4.3.1.12</ecNumber>
    </submittedName>
</protein>
<dbReference type="AlphaFoldDB" id="A0A0M9UCK3"/>
<accession>A0A0M9UCK3</accession>
<organism evidence="2 4">
    <name type="scientific">Ardenticatena maritima</name>
    <dbReference type="NCBI Taxonomy" id="872965"/>
    <lineage>
        <taxon>Bacteria</taxon>
        <taxon>Bacillati</taxon>
        <taxon>Chloroflexota</taxon>
        <taxon>Ardenticatenia</taxon>
        <taxon>Ardenticatenales</taxon>
        <taxon>Ardenticatenaceae</taxon>
        <taxon>Ardenticatena</taxon>
    </lineage>
</organism>
<dbReference type="PATRIC" id="fig|872965.6.peg.849"/>
<dbReference type="GO" id="GO:0008473">
    <property type="term" value="F:ornithine cyclodeaminase activity"/>
    <property type="evidence" value="ECO:0007669"/>
    <property type="project" value="UniProtKB-EC"/>
</dbReference>
<sequence>MTRLLRESDVHQLVTIRDALHAVEASFIEQARGTGVNQPRRRVRQPHGILHLMGAALVERGYWGFKAYTTTREGARFTVNLYDLRSGALLAIIEADRLGQLRTGAASGVATKYLARPDAAVLALFGAGYQAETQLEAIAQVRPLREVRVFSRTPERREAFAARMRERLGVAVHAVASPEAALDGADIITTITNARDPLFDGRLIPAGAHINAAGSNAAIRAELDHHAIRRADAIFVDDVQQARFESGDLVQAYQRNALAWERVRQLADVVAGLTHGRPSPDAITLFESQGIALWDVALAALVYERACEQGVGQEVAFGN</sequence>
<keyword evidence="4" id="KW-1185">Reference proteome</keyword>